<feature type="signal peptide" evidence="4">
    <location>
        <begin position="1"/>
        <end position="26"/>
    </location>
</feature>
<dbReference type="Gene3D" id="1.25.20.10">
    <property type="entry name" value="Bacterial muramidases"/>
    <property type="match status" value="1"/>
</dbReference>
<keyword evidence="7" id="KW-1185">Reference proteome</keyword>
<dbReference type="GO" id="GO:0008933">
    <property type="term" value="F:peptidoglycan lytic transglycosylase activity"/>
    <property type="evidence" value="ECO:0007669"/>
    <property type="project" value="InterPro"/>
</dbReference>
<dbReference type="GO" id="GO:0016020">
    <property type="term" value="C:membrane"/>
    <property type="evidence" value="ECO:0007669"/>
    <property type="project" value="InterPro"/>
</dbReference>
<dbReference type="Pfam" id="PF01464">
    <property type="entry name" value="SLT"/>
    <property type="match status" value="1"/>
</dbReference>
<evidence type="ECO:0000256" key="1">
    <source>
        <dbReference type="ARBA" id="ARBA00007734"/>
    </source>
</evidence>
<gene>
    <name evidence="6" type="ORF">EDC22_104283</name>
</gene>
<proteinExistence type="inferred from homology"/>
<evidence type="ECO:0000259" key="5">
    <source>
        <dbReference type="Pfam" id="PF01464"/>
    </source>
</evidence>
<dbReference type="AlphaFoldDB" id="A0A4R3MD36"/>
<evidence type="ECO:0000256" key="4">
    <source>
        <dbReference type="SAM" id="SignalP"/>
    </source>
</evidence>
<keyword evidence="3 4" id="KW-0732">Signal</keyword>
<sequence>MPIIRLLALSTAIAPLLLSLSLPAAAFVLAKPEGEALATTAAARKSSAQRPVPLPPHRPAELAAANAVSADGETVADAGTGAAGRGIEQADTAQAAALAEGLPLPRPRPADAPSPNRVVGAGPIKVVDQPTAAATKEALNHIAAKRFDQALEIQKRLPDPAAVKLVEFYYVRDAALHAPYPRIAAFLAENHDWPNRDLIQRRFEVALLAQRAPTEAILAVFADHSPTTTAGSIALASALASVGETARANELARTLWRREQMTEGEERLVAERFGDALTRDDHKARMDRLLDKGETSGALRAARRLGGDELKLAEARIAVIRRSRSAGTLLDQVPQALRQDPGYILSKAQWYRRLGRYSEAARIIATARIDPQKVAGRDEWSLERRIIARELIELGDPAGAYAIVSQHGAESAVDRLDSEWLAGWIALRFLHDPDRADKHFSALTEIATTPISLARAQYWLGRSAEARGASDAALRHYLEAGRHSTTYYGQLALARIGHASIPELRKPLIADTAHRIVARRDSMRAMRLLAQIGMEDDAARFMISMAQEAQDAVTAIGVAETAYRMGLTSATVWIGKAAHQAGYPTEIYAFATGGIPAYADLGPGVETAVVNAIARQESVFNPAAISPAGARGLMQLMPATAQTTARRYGQPYDVKWLTSDPTYNAAVGAAHLGDLTSDFGTAYALVFAAYNAGAARVVDWIKRFGDPRKGDIDPVDWVELIPFSETRNYVQRVLEGVQVYRARLGGTNQLLIAQDLRIPIDMQTSIATATDGPGSADSGVPGVFSSFGGPELTTGSSTVPASALGFGGAR</sequence>
<dbReference type="InterPro" id="IPR023346">
    <property type="entry name" value="Lysozyme-like_dom_sf"/>
</dbReference>
<dbReference type="Gene3D" id="1.10.530.10">
    <property type="match status" value="1"/>
</dbReference>
<dbReference type="Proteomes" id="UP000295678">
    <property type="component" value="Unassembled WGS sequence"/>
</dbReference>
<dbReference type="RefSeq" id="WP_132806266.1">
    <property type="nucleotide sequence ID" value="NZ_SMAK01000004.1"/>
</dbReference>
<dbReference type="OrthoDB" id="9815002at2"/>
<dbReference type="GO" id="GO:0000270">
    <property type="term" value="P:peptidoglycan metabolic process"/>
    <property type="evidence" value="ECO:0007669"/>
    <property type="project" value="InterPro"/>
</dbReference>
<comment type="caution">
    <text evidence="6">The sequence shown here is derived from an EMBL/GenBank/DDBJ whole genome shotgun (WGS) entry which is preliminary data.</text>
</comment>
<dbReference type="CDD" id="cd13401">
    <property type="entry name" value="Slt70-like"/>
    <property type="match status" value="1"/>
</dbReference>
<feature type="chain" id="PRO_5020657987" evidence="4">
    <location>
        <begin position="27"/>
        <end position="810"/>
    </location>
</feature>
<name>A0A4R3MD36_9HYPH</name>
<dbReference type="GO" id="GO:0004553">
    <property type="term" value="F:hydrolase activity, hydrolyzing O-glycosyl compounds"/>
    <property type="evidence" value="ECO:0007669"/>
    <property type="project" value="InterPro"/>
</dbReference>
<dbReference type="SUPFAM" id="SSF48435">
    <property type="entry name" value="Bacterial muramidases"/>
    <property type="match status" value="1"/>
</dbReference>
<dbReference type="PROSITE" id="PS00922">
    <property type="entry name" value="TRANSGLYCOSYLASE"/>
    <property type="match status" value="1"/>
</dbReference>
<accession>A0A4R3MD36</accession>
<comment type="similarity">
    <text evidence="1">Belongs to the transglycosylase Slt family.</text>
</comment>
<dbReference type="EMBL" id="SMAK01000004">
    <property type="protein sequence ID" value="TCT11520.1"/>
    <property type="molecule type" value="Genomic_DNA"/>
</dbReference>
<evidence type="ECO:0000313" key="6">
    <source>
        <dbReference type="EMBL" id="TCT11520.1"/>
    </source>
</evidence>
<dbReference type="InterPro" id="IPR000189">
    <property type="entry name" value="Transglyc_AS"/>
</dbReference>
<dbReference type="SUPFAM" id="SSF53955">
    <property type="entry name" value="Lysozyme-like"/>
    <property type="match status" value="1"/>
</dbReference>
<dbReference type="InterPro" id="IPR008939">
    <property type="entry name" value="Lytic_TGlycosylase_superhlx_U"/>
</dbReference>
<dbReference type="PANTHER" id="PTHR37423">
    <property type="entry name" value="SOLUBLE LYTIC MUREIN TRANSGLYCOSYLASE-RELATED"/>
    <property type="match status" value="1"/>
</dbReference>
<dbReference type="PANTHER" id="PTHR37423:SF2">
    <property type="entry name" value="MEMBRANE-BOUND LYTIC MUREIN TRANSGLYCOSYLASE C"/>
    <property type="match status" value="1"/>
</dbReference>
<comment type="similarity">
    <text evidence="2">Belongs to the virb1 family.</text>
</comment>
<dbReference type="GO" id="GO:0042597">
    <property type="term" value="C:periplasmic space"/>
    <property type="evidence" value="ECO:0007669"/>
    <property type="project" value="InterPro"/>
</dbReference>
<feature type="domain" description="Transglycosylase SLT" evidence="5">
    <location>
        <begin position="602"/>
        <end position="707"/>
    </location>
</feature>
<evidence type="ECO:0000256" key="3">
    <source>
        <dbReference type="ARBA" id="ARBA00022729"/>
    </source>
</evidence>
<reference evidence="6 7" key="1">
    <citation type="submission" date="2019-03" db="EMBL/GenBank/DDBJ databases">
        <title>Genomic Encyclopedia of Type Strains, Phase IV (KMG-IV): sequencing the most valuable type-strain genomes for metagenomic binning, comparative biology and taxonomic classification.</title>
        <authorList>
            <person name="Goeker M."/>
        </authorList>
    </citation>
    <scope>NUCLEOTIDE SEQUENCE [LARGE SCALE GENOMIC DNA]</scope>
    <source>
        <strain evidence="6 7">DSM 19345</strain>
    </source>
</reference>
<evidence type="ECO:0000256" key="2">
    <source>
        <dbReference type="ARBA" id="ARBA00009387"/>
    </source>
</evidence>
<evidence type="ECO:0000313" key="7">
    <source>
        <dbReference type="Proteomes" id="UP000295678"/>
    </source>
</evidence>
<protein>
    <submittedName>
        <fullName evidence="6">Soluble lytic murein transglycosylase</fullName>
    </submittedName>
</protein>
<dbReference type="InterPro" id="IPR008258">
    <property type="entry name" value="Transglycosylase_SLT_dom_1"/>
</dbReference>
<organism evidence="6 7">
    <name type="scientific">Tepidamorphus gemmatus</name>
    <dbReference type="NCBI Taxonomy" id="747076"/>
    <lineage>
        <taxon>Bacteria</taxon>
        <taxon>Pseudomonadati</taxon>
        <taxon>Pseudomonadota</taxon>
        <taxon>Alphaproteobacteria</taxon>
        <taxon>Hyphomicrobiales</taxon>
        <taxon>Tepidamorphaceae</taxon>
        <taxon>Tepidamorphus</taxon>
    </lineage>
</organism>